<comment type="caution">
    <text evidence="2">The sequence shown here is derived from an EMBL/GenBank/DDBJ whole genome shotgun (WGS) entry which is preliminary data.</text>
</comment>
<keyword evidence="1" id="KW-1133">Transmembrane helix</keyword>
<keyword evidence="1" id="KW-0812">Transmembrane</keyword>
<keyword evidence="1" id="KW-0472">Membrane</keyword>
<gene>
    <name evidence="2" type="ORF">BGAL_0646g00040</name>
</gene>
<accession>A0A4S8QMV1</accession>
<dbReference type="EMBL" id="PQXL01000643">
    <property type="protein sequence ID" value="THV44425.1"/>
    <property type="molecule type" value="Genomic_DNA"/>
</dbReference>
<evidence type="ECO:0000313" key="3">
    <source>
        <dbReference type="Proteomes" id="UP000308671"/>
    </source>
</evidence>
<dbReference type="AlphaFoldDB" id="A0A4S8QMV1"/>
<reference evidence="2 3" key="1">
    <citation type="submission" date="2017-12" db="EMBL/GenBank/DDBJ databases">
        <title>Comparative genomics of Botrytis spp.</title>
        <authorList>
            <person name="Valero-Jimenez C.A."/>
            <person name="Tapia P."/>
            <person name="Veloso J."/>
            <person name="Silva-Moreno E."/>
            <person name="Staats M."/>
            <person name="Valdes J.H."/>
            <person name="Van Kan J.A.L."/>
        </authorList>
    </citation>
    <scope>NUCLEOTIDE SEQUENCE [LARGE SCALE GENOMIC DNA]</scope>
    <source>
        <strain evidence="2 3">MUCL435</strain>
    </source>
</reference>
<evidence type="ECO:0000256" key="1">
    <source>
        <dbReference type="SAM" id="Phobius"/>
    </source>
</evidence>
<feature type="transmembrane region" description="Helical" evidence="1">
    <location>
        <begin position="60"/>
        <end position="77"/>
    </location>
</feature>
<sequence>MMRIRFRVLKMIVKRQMSILSSWMKEYGLGNVKCRCGYECGGEGGVLYVDFSLAGVMRKYFLLGLGTFTFGSWLGRYDEMRFLKIFEDY</sequence>
<proteinExistence type="predicted"/>
<name>A0A4S8QMV1_9HELO</name>
<keyword evidence="3" id="KW-1185">Reference proteome</keyword>
<evidence type="ECO:0000313" key="2">
    <source>
        <dbReference type="EMBL" id="THV44425.1"/>
    </source>
</evidence>
<protein>
    <recommendedName>
        <fullName evidence="4">Transmembrane protein</fullName>
    </recommendedName>
</protein>
<organism evidence="2 3">
    <name type="scientific">Botrytis galanthina</name>
    <dbReference type="NCBI Taxonomy" id="278940"/>
    <lineage>
        <taxon>Eukaryota</taxon>
        <taxon>Fungi</taxon>
        <taxon>Dikarya</taxon>
        <taxon>Ascomycota</taxon>
        <taxon>Pezizomycotina</taxon>
        <taxon>Leotiomycetes</taxon>
        <taxon>Helotiales</taxon>
        <taxon>Sclerotiniaceae</taxon>
        <taxon>Botrytis</taxon>
    </lineage>
</organism>
<dbReference type="OrthoDB" id="10420390at2759"/>
<evidence type="ECO:0008006" key="4">
    <source>
        <dbReference type="Google" id="ProtNLM"/>
    </source>
</evidence>
<dbReference type="Proteomes" id="UP000308671">
    <property type="component" value="Unassembled WGS sequence"/>
</dbReference>